<keyword evidence="2" id="KW-1185">Reference proteome</keyword>
<evidence type="ECO:0000313" key="2">
    <source>
        <dbReference type="Proteomes" id="UP001566132"/>
    </source>
</evidence>
<dbReference type="Proteomes" id="UP001566132">
    <property type="component" value="Unassembled WGS sequence"/>
</dbReference>
<organism evidence="1 2">
    <name type="scientific">Hypothenemus hampei</name>
    <name type="common">Coffee berry borer</name>
    <dbReference type="NCBI Taxonomy" id="57062"/>
    <lineage>
        <taxon>Eukaryota</taxon>
        <taxon>Metazoa</taxon>
        <taxon>Ecdysozoa</taxon>
        <taxon>Arthropoda</taxon>
        <taxon>Hexapoda</taxon>
        <taxon>Insecta</taxon>
        <taxon>Pterygota</taxon>
        <taxon>Neoptera</taxon>
        <taxon>Endopterygota</taxon>
        <taxon>Coleoptera</taxon>
        <taxon>Polyphaga</taxon>
        <taxon>Cucujiformia</taxon>
        <taxon>Curculionidae</taxon>
        <taxon>Scolytinae</taxon>
        <taxon>Hypothenemus</taxon>
    </lineage>
</organism>
<protein>
    <submittedName>
        <fullName evidence="1">Uncharacterized protein</fullName>
    </submittedName>
</protein>
<dbReference type="AlphaFoldDB" id="A0ABD1EM21"/>
<name>A0ABD1EM21_HYPHA</name>
<reference evidence="1 2" key="1">
    <citation type="submission" date="2024-05" db="EMBL/GenBank/DDBJ databases">
        <title>Genetic variation in Jamaican populations of the coffee berry borer (Hypothenemus hampei).</title>
        <authorList>
            <person name="Errbii M."/>
            <person name="Myrie A."/>
        </authorList>
    </citation>
    <scope>NUCLEOTIDE SEQUENCE [LARGE SCALE GENOMIC DNA]</scope>
    <source>
        <strain evidence="1">JA-Hopewell-2020-01-JO</strain>
        <tissue evidence="1">Whole body</tissue>
    </source>
</reference>
<gene>
    <name evidence="1" type="ORF">ABEB36_008369</name>
</gene>
<proteinExistence type="predicted"/>
<sequence length="73" mass="8470">MARHYKRKSARGLGLVWPELILRASQEVKNHGKSISLSPKDVRKITYELAISSNLKVPKPWHLNKLVDSDWFM</sequence>
<dbReference type="EMBL" id="JBDJPC010000006">
    <property type="protein sequence ID" value="KAL1497391.1"/>
    <property type="molecule type" value="Genomic_DNA"/>
</dbReference>
<accession>A0ABD1EM21</accession>
<evidence type="ECO:0000313" key="1">
    <source>
        <dbReference type="EMBL" id="KAL1497391.1"/>
    </source>
</evidence>
<comment type="caution">
    <text evidence="1">The sequence shown here is derived from an EMBL/GenBank/DDBJ whole genome shotgun (WGS) entry which is preliminary data.</text>
</comment>